<accession>A0A9D4DMI1</accession>
<sequence>MKMLFPAALSVHGEVIRNLFPDWHSVLRGSRNSDVPSRIDQRFQKITADYAISVDTQQPLQSTHPQWNPNLFKRYNQPQTMMNRTQLSRNRRSEPTRHVAPNERLQQHPILAVRKRPLTHKIVIETARIPDAGPPSYVKSVPGNISKTSDRKHGD</sequence>
<keyword evidence="3" id="KW-1185">Reference proteome</keyword>
<evidence type="ECO:0000313" key="3">
    <source>
        <dbReference type="Proteomes" id="UP000828390"/>
    </source>
</evidence>
<gene>
    <name evidence="2" type="ORF">DPMN_186353</name>
</gene>
<dbReference type="EMBL" id="JAIWYP010000010">
    <property type="protein sequence ID" value="KAH3751783.1"/>
    <property type="molecule type" value="Genomic_DNA"/>
</dbReference>
<protein>
    <submittedName>
        <fullName evidence="2">Uncharacterized protein</fullName>
    </submittedName>
</protein>
<name>A0A9D4DMI1_DREPO</name>
<feature type="region of interest" description="Disordered" evidence="1">
    <location>
        <begin position="130"/>
        <end position="155"/>
    </location>
</feature>
<dbReference type="Proteomes" id="UP000828390">
    <property type="component" value="Unassembled WGS sequence"/>
</dbReference>
<organism evidence="2 3">
    <name type="scientific">Dreissena polymorpha</name>
    <name type="common">Zebra mussel</name>
    <name type="synonym">Mytilus polymorpha</name>
    <dbReference type="NCBI Taxonomy" id="45954"/>
    <lineage>
        <taxon>Eukaryota</taxon>
        <taxon>Metazoa</taxon>
        <taxon>Spiralia</taxon>
        <taxon>Lophotrochozoa</taxon>
        <taxon>Mollusca</taxon>
        <taxon>Bivalvia</taxon>
        <taxon>Autobranchia</taxon>
        <taxon>Heteroconchia</taxon>
        <taxon>Euheterodonta</taxon>
        <taxon>Imparidentia</taxon>
        <taxon>Neoheterodontei</taxon>
        <taxon>Myida</taxon>
        <taxon>Dreissenoidea</taxon>
        <taxon>Dreissenidae</taxon>
        <taxon>Dreissena</taxon>
    </lineage>
</organism>
<reference evidence="2" key="2">
    <citation type="submission" date="2020-11" db="EMBL/GenBank/DDBJ databases">
        <authorList>
            <person name="McCartney M.A."/>
            <person name="Auch B."/>
            <person name="Kono T."/>
            <person name="Mallez S."/>
            <person name="Becker A."/>
            <person name="Gohl D.M."/>
            <person name="Silverstein K.A.T."/>
            <person name="Koren S."/>
            <person name="Bechman K.B."/>
            <person name="Herman A."/>
            <person name="Abrahante J.E."/>
            <person name="Garbe J."/>
        </authorList>
    </citation>
    <scope>NUCLEOTIDE SEQUENCE</scope>
    <source>
        <strain evidence="2">Duluth1</strain>
        <tissue evidence="2">Whole animal</tissue>
    </source>
</reference>
<evidence type="ECO:0000313" key="2">
    <source>
        <dbReference type="EMBL" id="KAH3751783.1"/>
    </source>
</evidence>
<dbReference type="AlphaFoldDB" id="A0A9D4DMI1"/>
<proteinExistence type="predicted"/>
<reference evidence="2" key="1">
    <citation type="journal article" date="2019" name="bioRxiv">
        <title>The Genome of the Zebra Mussel, Dreissena polymorpha: A Resource for Invasive Species Research.</title>
        <authorList>
            <person name="McCartney M.A."/>
            <person name="Auch B."/>
            <person name="Kono T."/>
            <person name="Mallez S."/>
            <person name="Zhang Y."/>
            <person name="Obille A."/>
            <person name="Becker A."/>
            <person name="Abrahante J.E."/>
            <person name="Garbe J."/>
            <person name="Badalamenti J.P."/>
            <person name="Herman A."/>
            <person name="Mangelson H."/>
            <person name="Liachko I."/>
            <person name="Sullivan S."/>
            <person name="Sone E.D."/>
            <person name="Koren S."/>
            <person name="Silverstein K.A.T."/>
            <person name="Beckman K.B."/>
            <person name="Gohl D.M."/>
        </authorList>
    </citation>
    <scope>NUCLEOTIDE SEQUENCE</scope>
    <source>
        <strain evidence="2">Duluth1</strain>
        <tissue evidence="2">Whole animal</tissue>
    </source>
</reference>
<evidence type="ECO:0000256" key="1">
    <source>
        <dbReference type="SAM" id="MobiDB-lite"/>
    </source>
</evidence>
<comment type="caution">
    <text evidence="2">The sequence shown here is derived from an EMBL/GenBank/DDBJ whole genome shotgun (WGS) entry which is preliminary data.</text>
</comment>